<feature type="chain" id="PRO_5047479955" evidence="1">
    <location>
        <begin position="23"/>
        <end position="295"/>
    </location>
</feature>
<dbReference type="RefSeq" id="WP_018748235.1">
    <property type="nucleotide sequence ID" value="NZ_BSOZ01000002.1"/>
</dbReference>
<reference evidence="3" key="1">
    <citation type="journal article" date="2019" name="Int. J. Syst. Evol. Microbiol.">
        <title>The Global Catalogue of Microorganisms (GCM) 10K type strain sequencing project: providing services to taxonomists for standard genome sequencing and annotation.</title>
        <authorList>
            <consortium name="The Broad Institute Genomics Platform"/>
            <consortium name="The Broad Institute Genome Sequencing Center for Infectious Disease"/>
            <person name="Wu L."/>
            <person name="Ma J."/>
        </authorList>
    </citation>
    <scope>NUCLEOTIDE SEQUENCE [LARGE SCALE GENOMIC DNA]</scope>
    <source>
        <strain evidence="3">NBRC 104970</strain>
    </source>
</reference>
<evidence type="ECO:0000313" key="2">
    <source>
        <dbReference type="EMBL" id="GLS03151.1"/>
    </source>
</evidence>
<name>A0ABQ6BPE2_9NEIS</name>
<evidence type="ECO:0000313" key="3">
    <source>
        <dbReference type="Proteomes" id="UP001156836"/>
    </source>
</evidence>
<protein>
    <submittedName>
        <fullName evidence="2">Uncharacterized protein</fullName>
    </submittedName>
</protein>
<accession>A0ABQ6BPE2</accession>
<dbReference type="Proteomes" id="UP001156836">
    <property type="component" value="Unassembled WGS sequence"/>
</dbReference>
<evidence type="ECO:0000256" key="1">
    <source>
        <dbReference type="SAM" id="SignalP"/>
    </source>
</evidence>
<gene>
    <name evidence="2" type="ORF">GCM10007860_02940</name>
</gene>
<feature type="signal peptide" evidence="1">
    <location>
        <begin position="1"/>
        <end position="22"/>
    </location>
</feature>
<dbReference type="EMBL" id="BSOZ01000002">
    <property type="protein sequence ID" value="GLS03151.1"/>
    <property type="molecule type" value="Genomic_DNA"/>
</dbReference>
<proteinExistence type="predicted"/>
<keyword evidence="3" id="KW-1185">Reference proteome</keyword>
<dbReference type="SUPFAM" id="SSF56935">
    <property type="entry name" value="Porins"/>
    <property type="match status" value="1"/>
</dbReference>
<keyword evidence="1" id="KW-0732">Signal</keyword>
<organism evidence="2 3">
    <name type="scientific">Chitiniphilus shinanonensis</name>
    <dbReference type="NCBI Taxonomy" id="553088"/>
    <lineage>
        <taxon>Bacteria</taxon>
        <taxon>Pseudomonadati</taxon>
        <taxon>Pseudomonadota</taxon>
        <taxon>Betaproteobacteria</taxon>
        <taxon>Neisseriales</taxon>
        <taxon>Chitinibacteraceae</taxon>
        <taxon>Chitiniphilus</taxon>
    </lineage>
</organism>
<comment type="caution">
    <text evidence="2">The sequence shown here is derived from an EMBL/GenBank/DDBJ whole genome shotgun (WGS) entry which is preliminary data.</text>
</comment>
<sequence>MNRSAPLAILLVALATAAPSQAASGVRLDATPIWLGDMALDGGGKASSGTLLLRGATELPIDDNLSLGFDASYQYIDWSFNEPLSWQGQAPWDNVQRGGVGVRLSWESNSGWQYTLAPSLNYAGERGASDAWGWGATAIASRAFAPDLVLGLGVGVFDAIDETRVYPYLMIDWQISETWSLTNPFSAGPAGPAGLELGYHGVGNKWEVGAGGAYRSFRFRLADDNPMASGGVGQEEMIPLYLRFGYTPTRNTKLDLYLGAALNGKLRTEDRNGNLLTEDEFDSAPLFSINFGGQF</sequence>